<name>A0AAD2FXU7_9STRA</name>
<reference evidence="3" key="1">
    <citation type="submission" date="2023-08" db="EMBL/GenBank/DDBJ databases">
        <authorList>
            <person name="Audoor S."/>
            <person name="Bilcke G."/>
        </authorList>
    </citation>
    <scope>NUCLEOTIDE SEQUENCE</scope>
</reference>
<organism evidence="3 4">
    <name type="scientific">Cylindrotheca closterium</name>
    <dbReference type="NCBI Taxonomy" id="2856"/>
    <lineage>
        <taxon>Eukaryota</taxon>
        <taxon>Sar</taxon>
        <taxon>Stramenopiles</taxon>
        <taxon>Ochrophyta</taxon>
        <taxon>Bacillariophyta</taxon>
        <taxon>Bacillariophyceae</taxon>
        <taxon>Bacillariophycidae</taxon>
        <taxon>Bacillariales</taxon>
        <taxon>Bacillariaceae</taxon>
        <taxon>Cylindrotheca</taxon>
    </lineage>
</organism>
<dbReference type="PANTHER" id="PTHR15629">
    <property type="entry name" value="SH3YL1 PROTEIN"/>
    <property type="match status" value="1"/>
</dbReference>
<accession>A0AAD2FXU7</accession>
<dbReference type="Pfam" id="PF04366">
    <property type="entry name" value="Ysc84"/>
    <property type="match status" value="1"/>
</dbReference>
<evidence type="ECO:0000313" key="4">
    <source>
        <dbReference type="Proteomes" id="UP001295423"/>
    </source>
</evidence>
<proteinExistence type="predicted"/>
<evidence type="ECO:0000259" key="2">
    <source>
        <dbReference type="Pfam" id="PF04366"/>
    </source>
</evidence>
<evidence type="ECO:0000256" key="1">
    <source>
        <dbReference type="SAM" id="MobiDB-lite"/>
    </source>
</evidence>
<sequence length="1105" mass="122161">MAELFSRWRTEASNSVEDIYGTVMLGDDAGEADRLVVILQPPPLLFGRRSFGNRMWNTLGLTFVNIQNRAYVQQIEEGSPADLQGVRRRDCVQYAAVLANEWQNPLTEDYEEISKQALEREATGQRISYNDLKKILERGMDTSQSSTFISPPSVPMTISVDRTGSSSKPQKHDLATPRPLVLVLRRTRQREPSPSTSWSLSIWPRFRLDDECDVATKIIHALALDNSVEARSIRDNMQTCTGVAFLRSNKLTLGVSFHGGSGIVLSKLDDGSWSPPSAIGNWGMGVGLQLGVEVSHTLIVLRTKEALEHFLRGASFQVGVGIGAAIANYGREAVGSASVSGALCGSTHLLDFSKEDEYEVDNVAAAGETAPIEFNNNKLINGVTPMTAYAMSEGLYLGVSLDGNKLFTRHEVNERVYQFYQSGQNKGNRPSSATITPQEILQGKVPVPPEAQTLTAALIATEYRHDVQALPKLPSAPNKQWESKAPPMTLSEEQTKIVERLQQFLFGGIAVTQLPSVADSRRRDWGRTLWLCSPGPGMSLELGFISKHSERKHTSGSTSYSKANHHNGDTYSTTSEDLTLDSALMDNQSIVNGAHLNGTGNGPTTRVELSRKHSVALTDVITLDQEFFGITEDYQNQIVSLTTNANKKLVFLTHSADQATLLINALYLLLEYETAQLGARGGKGRKLPTTPSSTARSPRRAKRGAKSINQIIENGYSSSEDEYDHDEEEDDEQFAKLNSLPVGWTSWSRIPGRSYLKKQATLSSDECPKYVHGQLLVRDICKSVHLPLDLPMCRVLLLDSSSPVITQWEQEGGDANFEKTPWTFPPATPREMDQYQSEHQLIASGSMINAHRTISYERRRNGQNVRLTETNIVESDDSEKLSFTVSERMPRRGFSVKVKVIVRASNDECCTATVVSEMRPVGKNMSNPAAVHKAFLLVLDELEGRYGTAAGGLFGRFLSVVATLPKDSIKTQAKKEAPKSQAEEKKETDSGAVALEDMLKSTVSNDALDRIDKSSSVNEKRPTELKKGSKRASKSDKPAVVDEPMETTANAPVMIEVKPLPKIRLSLMPSPREEDEDRETQKKKEKKKEKKKKSKSWSKKKKETN</sequence>
<feature type="compositionally biased region" description="Basic and acidic residues" evidence="1">
    <location>
        <begin position="969"/>
        <end position="989"/>
    </location>
</feature>
<feature type="region of interest" description="Disordered" evidence="1">
    <location>
        <begin position="680"/>
        <end position="704"/>
    </location>
</feature>
<feature type="region of interest" description="Disordered" evidence="1">
    <location>
        <begin position="1006"/>
        <end position="1105"/>
    </location>
</feature>
<feature type="region of interest" description="Disordered" evidence="1">
    <location>
        <begin position="143"/>
        <end position="173"/>
    </location>
</feature>
<dbReference type="EMBL" id="CAKOGP040001903">
    <property type="protein sequence ID" value="CAJ1955989.1"/>
    <property type="molecule type" value="Genomic_DNA"/>
</dbReference>
<gene>
    <name evidence="3" type="ORF">CYCCA115_LOCUS16018</name>
</gene>
<dbReference type="GO" id="GO:0035091">
    <property type="term" value="F:phosphatidylinositol binding"/>
    <property type="evidence" value="ECO:0007669"/>
    <property type="project" value="TreeGrafter"/>
</dbReference>
<dbReference type="InterPro" id="IPR007461">
    <property type="entry name" value="Ysc84_actin-binding"/>
</dbReference>
<protein>
    <recommendedName>
        <fullName evidence="2">Ysc84 actin-binding domain-containing protein</fullName>
    </recommendedName>
</protein>
<evidence type="ECO:0000313" key="3">
    <source>
        <dbReference type="EMBL" id="CAJ1955989.1"/>
    </source>
</evidence>
<keyword evidence="4" id="KW-1185">Reference proteome</keyword>
<feature type="domain" description="Ysc84 actin-binding" evidence="2">
    <location>
        <begin position="283"/>
        <end position="458"/>
    </location>
</feature>
<dbReference type="InterPro" id="IPR051702">
    <property type="entry name" value="SH3_domain_YSC84-like"/>
</dbReference>
<dbReference type="AlphaFoldDB" id="A0AAD2FXU7"/>
<dbReference type="Proteomes" id="UP001295423">
    <property type="component" value="Unassembled WGS sequence"/>
</dbReference>
<feature type="region of interest" description="Disordered" evidence="1">
    <location>
        <begin position="969"/>
        <end position="992"/>
    </location>
</feature>
<feature type="compositionally biased region" description="Basic and acidic residues" evidence="1">
    <location>
        <begin position="1007"/>
        <end position="1040"/>
    </location>
</feature>
<feature type="compositionally biased region" description="Basic residues" evidence="1">
    <location>
        <begin position="1081"/>
        <end position="1105"/>
    </location>
</feature>
<feature type="region of interest" description="Disordered" evidence="1">
    <location>
        <begin position="551"/>
        <end position="574"/>
    </location>
</feature>
<comment type="caution">
    <text evidence="3">The sequence shown here is derived from an EMBL/GenBank/DDBJ whole genome shotgun (WGS) entry which is preliminary data.</text>
</comment>
<dbReference type="PANTHER" id="PTHR15629:SF2">
    <property type="entry name" value="SH3 DOMAIN-CONTAINING YSC84-LIKE PROTEIN 1"/>
    <property type="match status" value="1"/>
</dbReference>